<organism evidence="1 2">
    <name type="scientific">Mycena pura</name>
    <dbReference type="NCBI Taxonomy" id="153505"/>
    <lineage>
        <taxon>Eukaryota</taxon>
        <taxon>Fungi</taxon>
        <taxon>Dikarya</taxon>
        <taxon>Basidiomycota</taxon>
        <taxon>Agaricomycotina</taxon>
        <taxon>Agaricomycetes</taxon>
        <taxon>Agaricomycetidae</taxon>
        <taxon>Agaricales</taxon>
        <taxon>Marasmiineae</taxon>
        <taxon>Mycenaceae</taxon>
        <taxon>Mycena</taxon>
    </lineage>
</organism>
<evidence type="ECO:0000313" key="1">
    <source>
        <dbReference type="EMBL" id="KAJ7223567.1"/>
    </source>
</evidence>
<keyword evidence="2" id="KW-1185">Reference proteome</keyword>
<dbReference type="SUPFAM" id="SSF52047">
    <property type="entry name" value="RNI-like"/>
    <property type="match status" value="1"/>
</dbReference>
<comment type="caution">
    <text evidence="1">The sequence shown here is derived from an EMBL/GenBank/DDBJ whole genome shotgun (WGS) entry which is preliminary data.</text>
</comment>
<accession>A0AAD7E2A2</accession>
<dbReference type="Gene3D" id="3.80.10.10">
    <property type="entry name" value="Ribonuclease Inhibitor"/>
    <property type="match status" value="1"/>
</dbReference>
<sequence length="362" mass="39980">MKLLPEVSDCVIDHLSTDKTALKACGLAGRQWLPRSRFHLFREVRLRVGPGLAAIGSIRDVEGYLDMEGFLEVVDASSSDIFATIQRLAVTYVGERSVGSEHLLRFSPCFQLQHLNVQLPRHQGNDAEVLHTQLASVANNWSSLSSFSLSFSIASLSVIFDIIACFPRLEQLTLLGQKMDDTIGSLAALPPRIRSLDTGILRGGEFFFRHLLSLPTLPLFRVLKLDDEMDMRDGAPITEYLQCAGHAVQSVVLEIWTYLGVLEHLAVQHCTQLRHLIIQSYVGPFHNVSAYLSNLLSAVTSSSLSTIEIEIVNLRSWPHELAAAANGLDRTLAHPRFNNLQRFVLCGDALPLARGATDASES</sequence>
<gene>
    <name evidence="1" type="ORF">GGX14DRAFT_427841</name>
</gene>
<protein>
    <submittedName>
        <fullName evidence="1">Uncharacterized protein</fullName>
    </submittedName>
</protein>
<reference evidence="1" key="1">
    <citation type="submission" date="2023-03" db="EMBL/GenBank/DDBJ databases">
        <title>Massive genome expansion in bonnet fungi (Mycena s.s.) driven by repeated elements and novel gene families across ecological guilds.</title>
        <authorList>
            <consortium name="Lawrence Berkeley National Laboratory"/>
            <person name="Harder C.B."/>
            <person name="Miyauchi S."/>
            <person name="Viragh M."/>
            <person name="Kuo A."/>
            <person name="Thoen E."/>
            <person name="Andreopoulos B."/>
            <person name="Lu D."/>
            <person name="Skrede I."/>
            <person name="Drula E."/>
            <person name="Henrissat B."/>
            <person name="Morin E."/>
            <person name="Kohler A."/>
            <person name="Barry K."/>
            <person name="LaButti K."/>
            <person name="Morin E."/>
            <person name="Salamov A."/>
            <person name="Lipzen A."/>
            <person name="Mereny Z."/>
            <person name="Hegedus B."/>
            <person name="Baldrian P."/>
            <person name="Stursova M."/>
            <person name="Weitz H."/>
            <person name="Taylor A."/>
            <person name="Grigoriev I.V."/>
            <person name="Nagy L.G."/>
            <person name="Martin F."/>
            <person name="Kauserud H."/>
        </authorList>
    </citation>
    <scope>NUCLEOTIDE SEQUENCE</scope>
    <source>
        <strain evidence="1">9144</strain>
    </source>
</reference>
<evidence type="ECO:0000313" key="2">
    <source>
        <dbReference type="Proteomes" id="UP001219525"/>
    </source>
</evidence>
<dbReference type="InterPro" id="IPR032675">
    <property type="entry name" value="LRR_dom_sf"/>
</dbReference>
<proteinExistence type="predicted"/>
<dbReference type="Proteomes" id="UP001219525">
    <property type="component" value="Unassembled WGS sequence"/>
</dbReference>
<dbReference type="EMBL" id="JARJCW010000006">
    <property type="protein sequence ID" value="KAJ7223567.1"/>
    <property type="molecule type" value="Genomic_DNA"/>
</dbReference>
<name>A0AAD7E2A2_9AGAR</name>
<dbReference type="AlphaFoldDB" id="A0AAD7E2A2"/>